<dbReference type="Proteomes" id="UP001163203">
    <property type="component" value="Chromosome"/>
</dbReference>
<accession>A0ABY7B4T9</accession>
<proteinExistence type="predicted"/>
<feature type="region of interest" description="Disordered" evidence="1">
    <location>
        <begin position="18"/>
        <end position="54"/>
    </location>
</feature>
<name>A0ABY7B4T9_9PSEU</name>
<reference evidence="2" key="1">
    <citation type="submission" date="2022-11" db="EMBL/GenBank/DDBJ databases">
        <authorList>
            <person name="Mo P."/>
        </authorList>
    </citation>
    <scope>NUCLEOTIDE SEQUENCE</scope>
    <source>
        <strain evidence="2">HUAS 11-8</strain>
    </source>
</reference>
<evidence type="ECO:0000313" key="3">
    <source>
        <dbReference type="Proteomes" id="UP001163203"/>
    </source>
</evidence>
<sequence length="160" mass="17447">MDEYRLQDKADARRLLRELHAKEPHHSGPVERARDIARPTGAGSAELVGEDGGRIELDPGEIAAAEAELGRRYDELAGLLERARELEAPLQDGSGPVSVHLRQAFHLRGSAEFGVQATLRDYLDELSALRDAIRQAAAGHEQNDAEARAALGALRAENDR</sequence>
<dbReference type="EMBL" id="CP113836">
    <property type="protein sequence ID" value="WAL66444.1"/>
    <property type="molecule type" value="Genomic_DNA"/>
</dbReference>
<evidence type="ECO:0000313" key="2">
    <source>
        <dbReference type="EMBL" id="WAL66444.1"/>
    </source>
</evidence>
<evidence type="ECO:0000256" key="1">
    <source>
        <dbReference type="SAM" id="MobiDB-lite"/>
    </source>
</evidence>
<gene>
    <name evidence="2" type="ORF">ORV05_01065</name>
</gene>
<keyword evidence="3" id="KW-1185">Reference proteome</keyword>
<organism evidence="2 3">
    <name type="scientific">Amycolatopsis cynarae</name>
    <dbReference type="NCBI Taxonomy" id="2995223"/>
    <lineage>
        <taxon>Bacteria</taxon>
        <taxon>Bacillati</taxon>
        <taxon>Actinomycetota</taxon>
        <taxon>Actinomycetes</taxon>
        <taxon>Pseudonocardiales</taxon>
        <taxon>Pseudonocardiaceae</taxon>
        <taxon>Amycolatopsis</taxon>
    </lineage>
</organism>
<feature type="compositionally biased region" description="Basic and acidic residues" evidence="1">
    <location>
        <begin position="18"/>
        <end position="37"/>
    </location>
</feature>
<protein>
    <submittedName>
        <fullName evidence="2">Uncharacterized protein</fullName>
    </submittedName>
</protein>
<dbReference type="RefSeq" id="WP_268756578.1">
    <property type="nucleotide sequence ID" value="NZ_CP113836.1"/>
</dbReference>